<name>W1P701_AMBTC</name>
<feature type="region of interest" description="Disordered" evidence="1">
    <location>
        <begin position="46"/>
        <end position="119"/>
    </location>
</feature>
<evidence type="ECO:0000313" key="3">
    <source>
        <dbReference type="Proteomes" id="UP000017836"/>
    </source>
</evidence>
<feature type="compositionally biased region" description="Polar residues" evidence="1">
    <location>
        <begin position="78"/>
        <end position="87"/>
    </location>
</feature>
<evidence type="ECO:0000256" key="1">
    <source>
        <dbReference type="SAM" id="MobiDB-lite"/>
    </source>
</evidence>
<dbReference type="Gramene" id="ERN02750">
    <property type="protein sequence ID" value="ERN02750"/>
    <property type="gene ID" value="AMTR_s00086p00020900"/>
</dbReference>
<protein>
    <submittedName>
        <fullName evidence="2">Uncharacterized protein</fullName>
    </submittedName>
</protein>
<evidence type="ECO:0000313" key="2">
    <source>
        <dbReference type="EMBL" id="ERN02750.1"/>
    </source>
</evidence>
<reference evidence="3" key="1">
    <citation type="journal article" date="2013" name="Science">
        <title>The Amborella genome and the evolution of flowering plants.</title>
        <authorList>
            <consortium name="Amborella Genome Project"/>
        </authorList>
    </citation>
    <scope>NUCLEOTIDE SEQUENCE [LARGE SCALE GENOMIC DNA]</scope>
</reference>
<gene>
    <name evidence="2" type="ORF">AMTR_s00086p00020900</name>
</gene>
<dbReference type="EMBL" id="KI394485">
    <property type="protein sequence ID" value="ERN02750.1"/>
    <property type="molecule type" value="Genomic_DNA"/>
</dbReference>
<organism evidence="2 3">
    <name type="scientific">Amborella trichopoda</name>
    <dbReference type="NCBI Taxonomy" id="13333"/>
    <lineage>
        <taxon>Eukaryota</taxon>
        <taxon>Viridiplantae</taxon>
        <taxon>Streptophyta</taxon>
        <taxon>Embryophyta</taxon>
        <taxon>Tracheophyta</taxon>
        <taxon>Spermatophyta</taxon>
        <taxon>Magnoliopsida</taxon>
        <taxon>Amborellales</taxon>
        <taxon>Amborellaceae</taxon>
        <taxon>Amborella</taxon>
    </lineage>
</organism>
<accession>W1P701</accession>
<proteinExistence type="predicted"/>
<keyword evidence="3" id="KW-1185">Reference proteome</keyword>
<sequence length="119" mass="13525">MEGLIPLVFRAFKRNAKLSHYHHLSEDSGHRESLFQFTGEEFSREQVMPAASRRHTVSNMREGSDLPAPEYGFRPSRSLRNPLTSESFLRDSDVRASRRASRNMSFDGGAIPKSSWGLV</sequence>
<dbReference type="HOGENOM" id="CLU_2064653_0_0_1"/>
<dbReference type="AlphaFoldDB" id="W1P701"/>
<dbReference type="Proteomes" id="UP000017836">
    <property type="component" value="Unassembled WGS sequence"/>
</dbReference>